<keyword evidence="2" id="KW-1185">Reference proteome</keyword>
<proteinExistence type="predicted"/>
<reference evidence="1" key="1">
    <citation type="submission" date="2023-08" db="EMBL/GenBank/DDBJ databases">
        <title>Reference Genome Resource for the Citrus Pathogen Phytophthora citrophthora.</title>
        <authorList>
            <person name="Moller H."/>
            <person name="Coetzee B."/>
            <person name="Rose L.J."/>
            <person name="Van Niekerk J.M."/>
        </authorList>
    </citation>
    <scope>NUCLEOTIDE SEQUENCE</scope>
    <source>
        <strain evidence="1">STE-U-9442</strain>
    </source>
</reference>
<gene>
    <name evidence="1" type="ORF">P3T76_000813</name>
</gene>
<dbReference type="Proteomes" id="UP001259832">
    <property type="component" value="Unassembled WGS sequence"/>
</dbReference>
<evidence type="ECO:0000313" key="1">
    <source>
        <dbReference type="EMBL" id="KAK1948524.1"/>
    </source>
</evidence>
<dbReference type="AlphaFoldDB" id="A0AAD9H0M3"/>
<accession>A0AAD9H0M3</accession>
<evidence type="ECO:0000313" key="2">
    <source>
        <dbReference type="Proteomes" id="UP001259832"/>
    </source>
</evidence>
<organism evidence="1 2">
    <name type="scientific">Phytophthora citrophthora</name>
    <dbReference type="NCBI Taxonomy" id="4793"/>
    <lineage>
        <taxon>Eukaryota</taxon>
        <taxon>Sar</taxon>
        <taxon>Stramenopiles</taxon>
        <taxon>Oomycota</taxon>
        <taxon>Peronosporomycetes</taxon>
        <taxon>Peronosporales</taxon>
        <taxon>Peronosporaceae</taxon>
        <taxon>Phytophthora</taxon>
    </lineage>
</organism>
<comment type="caution">
    <text evidence="1">The sequence shown here is derived from an EMBL/GenBank/DDBJ whole genome shotgun (WGS) entry which is preliminary data.</text>
</comment>
<sequence length="226" mass="24964">MKLLSVGELTLVTGESGQQHSAWTENCILVATEFPGFAASGTPVSSPVSERLLRRGTDGWARHQQMSEPRKRTRRGLLAMVSSHCNHASFRPGRQGRWLAGCLATWLDSRPDINALCCAHLFLELLDWTRLSREVTTSVNTVRRHEACRACLSTNSVGHFFAVHDSSWTCAGGMKPCASAKLSRLQADRSMADGHAHFSKTRTRCRGGADVPFTAWKSRRSSLAKR</sequence>
<name>A0AAD9H0M3_9STRA</name>
<protein>
    <submittedName>
        <fullName evidence="1">Uncharacterized protein</fullName>
    </submittedName>
</protein>
<dbReference type="EMBL" id="JASMQC010000001">
    <property type="protein sequence ID" value="KAK1948524.1"/>
    <property type="molecule type" value="Genomic_DNA"/>
</dbReference>